<dbReference type="GO" id="GO:0043531">
    <property type="term" value="F:ADP binding"/>
    <property type="evidence" value="ECO:0007669"/>
    <property type="project" value="InterPro"/>
</dbReference>
<dbReference type="SUPFAM" id="SSF48452">
    <property type="entry name" value="TPR-like"/>
    <property type="match status" value="2"/>
</dbReference>
<dbReference type="InterPro" id="IPR011990">
    <property type="entry name" value="TPR-like_helical_dom_sf"/>
</dbReference>
<evidence type="ECO:0000313" key="1">
    <source>
        <dbReference type="EMBL" id="GIE53915.1"/>
    </source>
</evidence>
<name>A0A919MXZ4_9ACTN</name>
<comment type="caution">
    <text evidence="1">The sequence shown here is derived from an EMBL/GenBank/DDBJ whole genome shotgun (WGS) entry which is preliminary data.</text>
</comment>
<dbReference type="PANTHER" id="PTHR46082">
    <property type="entry name" value="ATP/GTP-BINDING PROTEIN-RELATED"/>
    <property type="match status" value="1"/>
</dbReference>
<dbReference type="AlphaFoldDB" id="A0A919MXZ4"/>
<dbReference type="SUPFAM" id="SSF52540">
    <property type="entry name" value="P-loop containing nucleoside triphosphate hydrolases"/>
    <property type="match status" value="1"/>
</dbReference>
<accession>A0A919MXZ4</accession>
<organism evidence="1 2">
    <name type="scientific">Actinoplanes nipponensis</name>
    <dbReference type="NCBI Taxonomy" id="135950"/>
    <lineage>
        <taxon>Bacteria</taxon>
        <taxon>Bacillati</taxon>
        <taxon>Actinomycetota</taxon>
        <taxon>Actinomycetes</taxon>
        <taxon>Micromonosporales</taxon>
        <taxon>Micromonosporaceae</taxon>
        <taxon>Actinoplanes</taxon>
    </lineage>
</organism>
<dbReference type="Gene3D" id="3.40.50.300">
    <property type="entry name" value="P-loop containing nucleotide triphosphate hydrolases"/>
    <property type="match status" value="1"/>
</dbReference>
<dbReference type="InterPro" id="IPR027417">
    <property type="entry name" value="P-loop_NTPase"/>
</dbReference>
<protein>
    <recommendedName>
        <fullName evidence="3">NB-ARC domain-containing protein</fullName>
    </recommendedName>
</protein>
<dbReference type="Proteomes" id="UP000647172">
    <property type="component" value="Unassembled WGS sequence"/>
</dbReference>
<gene>
    <name evidence="1" type="ORF">Ani05nite_74490</name>
</gene>
<keyword evidence="2" id="KW-1185">Reference proteome</keyword>
<dbReference type="Gene3D" id="1.25.40.10">
    <property type="entry name" value="Tetratricopeptide repeat domain"/>
    <property type="match status" value="1"/>
</dbReference>
<dbReference type="EMBL" id="BOMQ01000092">
    <property type="protein sequence ID" value="GIE53915.1"/>
    <property type="molecule type" value="Genomic_DNA"/>
</dbReference>
<dbReference type="Pfam" id="PF13374">
    <property type="entry name" value="TPR_10"/>
    <property type="match status" value="2"/>
</dbReference>
<dbReference type="PANTHER" id="PTHR46082:SF6">
    <property type="entry name" value="AAA+ ATPASE DOMAIN-CONTAINING PROTEIN-RELATED"/>
    <property type="match status" value="1"/>
</dbReference>
<proteinExistence type="predicted"/>
<sequence>MARRSETPRDPQSILRLQLRLCREHNGQPPLRLMAERTKDEDIGHSYSHTTIGKKLEGNAPIDWIFVQAMVRVLHRLGGHPGEPDLARWLKLFEQTLRHDHWVGSPPPLADAYQSRPLADELSLEVARGRTVVLRGFGGVGKTQFAADLVYRSWTEHLVDVVVWVDAADRAAPLAALSKLAGKLGIEADGDEEVLARQVLARLAERGGHRALIVYDGVRNPADLDGLWPLPGDTATVVTTQCRQDALEGHGRIVHTVGVFEPGESLGYLREKLDGEGLEDAARLAEELGHLPLALSLAGAYMKNYALDCPEYLRRFRELRLVDLSPDRDAATLATAWNLAITAADERRPEGAARLLLQFAANLDPHGSPAALFLTEAVRAMLTARRGRATSADDARDGVSNLRLLSLCEDLDGHRTITVHPLLQRSVREDAPAAVCALAGCAADALLERWPTVEGDVGLVEQLRNNTEALRRNADDALWRNGLHRVVFRAGNSLTAQGLPVTALRYWQELVPSAVKHLGAEHADTLTVRHNLAWARHRTGDHAGALDEMRDVWEIRRRVLPAEDLNTLAALHGITVFQQALGNREGAAASLAALVTRYDRRVGADDRDTLNARKDLACMLGELESPAVAVSRLRALVDRYRTVVGVDDPDTLDVELVLAGWLAGTGELDEARSLVDRLIGDYRRVLGADHLTTLQVRYYAADVRRQQGQRRQAGRAMRGLRRELQPLLGAGRPELAELDDEIDGWLAELHLRRRAAAAPARGGTPS</sequence>
<reference evidence="1" key="1">
    <citation type="submission" date="2021-01" db="EMBL/GenBank/DDBJ databases">
        <title>Whole genome shotgun sequence of Actinoplanes nipponensis NBRC 14063.</title>
        <authorList>
            <person name="Komaki H."/>
            <person name="Tamura T."/>
        </authorList>
    </citation>
    <scope>NUCLEOTIDE SEQUENCE</scope>
    <source>
        <strain evidence="1">NBRC 14063</strain>
    </source>
</reference>
<evidence type="ECO:0008006" key="3">
    <source>
        <dbReference type="Google" id="ProtNLM"/>
    </source>
</evidence>
<evidence type="ECO:0000313" key="2">
    <source>
        <dbReference type="Proteomes" id="UP000647172"/>
    </source>
</evidence>
<dbReference type="InterPro" id="IPR053137">
    <property type="entry name" value="NLR-like"/>
</dbReference>